<dbReference type="STRING" id="318479.A0A0N4U2I3"/>
<dbReference type="EMBL" id="UYYG01001152">
    <property type="protein sequence ID" value="VDN55276.1"/>
    <property type="molecule type" value="Genomic_DNA"/>
</dbReference>
<accession>A0A0N4U2I3</accession>
<reference evidence="5" key="1">
    <citation type="submission" date="2017-02" db="UniProtKB">
        <authorList>
            <consortium name="WormBaseParasite"/>
        </authorList>
    </citation>
    <scope>IDENTIFICATION</scope>
</reference>
<evidence type="ECO:0000313" key="3">
    <source>
        <dbReference type="Proteomes" id="UP000038040"/>
    </source>
</evidence>
<feature type="domain" description="SAC3/GANP/THP3 conserved" evidence="1">
    <location>
        <begin position="10"/>
        <end position="294"/>
    </location>
</feature>
<dbReference type="GO" id="GO:0005737">
    <property type="term" value="C:cytoplasm"/>
    <property type="evidence" value="ECO:0007669"/>
    <property type="project" value="TreeGrafter"/>
</dbReference>
<dbReference type="Pfam" id="PF03399">
    <property type="entry name" value="SAC3_GANP"/>
    <property type="match status" value="1"/>
</dbReference>
<reference evidence="2 4" key="2">
    <citation type="submission" date="2018-11" db="EMBL/GenBank/DDBJ databases">
        <authorList>
            <consortium name="Pathogen Informatics"/>
        </authorList>
    </citation>
    <scope>NUCLEOTIDE SEQUENCE [LARGE SCALE GENOMIC DNA]</scope>
</reference>
<organism evidence="3 5">
    <name type="scientific">Dracunculus medinensis</name>
    <name type="common">Guinea worm</name>
    <dbReference type="NCBI Taxonomy" id="318479"/>
    <lineage>
        <taxon>Eukaryota</taxon>
        <taxon>Metazoa</taxon>
        <taxon>Ecdysozoa</taxon>
        <taxon>Nematoda</taxon>
        <taxon>Chromadorea</taxon>
        <taxon>Rhabditida</taxon>
        <taxon>Spirurina</taxon>
        <taxon>Dracunculoidea</taxon>
        <taxon>Dracunculidae</taxon>
        <taxon>Dracunculus</taxon>
    </lineage>
</organism>
<proteinExistence type="predicted"/>
<dbReference type="OrthoDB" id="264795at2759"/>
<evidence type="ECO:0000313" key="4">
    <source>
        <dbReference type="Proteomes" id="UP000274756"/>
    </source>
</evidence>
<dbReference type="Gene3D" id="1.25.40.990">
    <property type="match status" value="1"/>
</dbReference>
<evidence type="ECO:0000313" key="5">
    <source>
        <dbReference type="WBParaSite" id="DME_0000088901-mRNA-1"/>
    </source>
</evidence>
<dbReference type="WBParaSite" id="DME_0000088901-mRNA-1">
    <property type="protein sequence ID" value="DME_0000088901-mRNA-1"/>
    <property type="gene ID" value="DME_0000088901"/>
</dbReference>
<sequence>MSNKAYCLSMCPQSEVIFRRKNGLVHFWNENDEESLENAKKPDDSHFMVKEYTRSAAGKEILNFQVLRPFSVLEKTVFHLMKIANNLKSNDNWSLAYGFITDRLRAVRQDMTVQRLNPMESLQLLESIIIFYIKAFYRCEIGIDRCATYDRKLHRMQLYDCLADWRELFEHLKLENERILQCYLFVNALEPWSLLQLKRWKSFLSIDSLKFAEEAIISMRTKNFVRFFRLISKQNDLILRCSMLFHASFMRFSALLACSIAYKCRNVKLPFHYLLRVLKMDKDALCQALNEIGFEGNDFYSFGVEVNSNIGLSSAHWLKTQEIAEYF</sequence>
<dbReference type="Proteomes" id="UP000274756">
    <property type="component" value="Unassembled WGS sequence"/>
</dbReference>
<evidence type="ECO:0000313" key="2">
    <source>
        <dbReference type="EMBL" id="VDN55276.1"/>
    </source>
</evidence>
<dbReference type="PANTHER" id="PTHR12436">
    <property type="entry name" value="80 KDA MCM3-ASSOCIATED PROTEIN"/>
    <property type="match status" value="1"/>
</dbReference>
<dbReference type="InterPro" id="IPR005062">
    <property type="entry name" value="SAC3/GANP/THP3_conserved"/>
</dbReference>
<dbReference type="InterPro" id="IPR045107">
    <property type="entry name" value="SAC3/GANP/THP3"/>
</dbReference>
<keyword evidence="4" id="KW-1185">Reference proteome</keyword>
<name>A0A0N4U2I3_DRAME</name>
<dbReference type="Proteomes" id="UP000038040">
    <property type="component" value="Unplaced"/>
</dbReference>
<protein>
    <submittedName>
        <fullName evidence="5">SAC3_GANP domain-containing protein</fullName>
    </submittedName>
</protein>
<dbReference type="PANTHER" id="PTHR12436:SF3">
    <property type="entry name" value="GERMINAL-CENTER ASSOCIATED NUCLEAR PROTEIN"/>
    <property type="match status" value="1"/>
</dbReference>
<evidence type="ECO:0000259" key="1">
    <source>
        <dbReference type="Pfam" id="PF03399"/>
    </source>
</evidence>
<dbReference type="GO" id="GO:0006406">
    <property type="term" value="P:mRNA export from nucleus"/>
    <property type="evidence" value="ECO:0007669"/>
    <property type="project" value="TreeGrafter"/>
</dbReference>
<dbReference type="AlphaFoldDB" id="A0A0N4U2I3"/>
<gene>
    <name evidence="2" type="ORF">DME_LOCUS5249</name>
</gene>
<dbReference type="GO" id="GO:0070390">
    <property type="term" value="C:transcription export complex 2"/>
    <property type="evidence" value="ECO:0007669"/>
    <property type="project" value="TreeGrafter"/>
</dbReference>